<keyword evidence="1" id="KW-0175">Coiled coil</keyword>
<dbReference type="Proteomes" id="UP000032578">
    <property type="component" value="Unassembled WGS sequence"/>
</dbReference>
<dbReference type="InterPro" id="IPR016047">
    <property type="entry name" value="M23ase_b-sheet_dom"/>
</dbReference>
<dbReference type="EMBL" id="JTDW01000018">
    <property type="protein sequence ID" value="KJD32654.1"/>
    <property type="molecule type" value="Genomic_DNA"/>
</dbReference>
<feature type="transmembrane region" description="Helical" evidence="2">
    <location>
        <begin position="25"/>
        <end position="46"/>
    </location>
</feature>
<comment type="caution">
    <text evidence="4">The sequence shown here is derived from an EMBL/GenBank/DDBJ whole genome shotgun (WGS) entry which is preliminary data.</text>
</comment>
<dbReference type="RefSeq" id="WP_044633909.1">
    <property type="nucleotide sequence ID" value="NZ_JTDW01000018.1"/>
</dbReference>
<sequence length="323" mass="37044">MSKVKYYYDSESLSYKKIERKKATAFKYTFIFLLASAFFAFIIVFISSQYVESPKERALKRELQNMQLQYGLLNKKMQQAEAVLNNIADRDNNIYRVYFEANPIPDEQRKAGFGGINRYKNLEGFDNSKLIIESNKRLDVLQKQIVVQSRSLDEIAKLAEEKEKLLAAIPAIQPVSNEDLTRMASGYGMRSDPFTKVRKMHWGMDFTAPRGTPIYASGDGIVVRADSNSSGYGNHIRIDHGYGYISLYAHLYKYNVRKNQKVKRGDLIGFVGSTGRSEAPHLHYEVFKDGQRINPINFYYGSLTAEEFNKMLEHASLENQSLD</sequence>
<keyword evidence="5" id="KW-1185">Reference proteome</keyword>
<dbReference type="SUPFAM" id="SSF51261">
    <property type="entry name" value="Duplicated hybrid motif"/>
    <property type="match status" value="1"/>
</dbReference>
<dbReference type="InterPro" id="IPR050570">
    <property type="entry name" value="Cell_wall_metabolism_enzyme"/>
</dbReference>
<dbReference type="Gene3D" id="2.70.70.10">
    <property type="entry name" value="Glucose Permease (Domain IIA)"/>
    <property type="match status" value="1"/>
</dbReference>
<gene>
    <name evidence="4" type="ORF">PW52_15565</name>
</gene>
<keyword evidence="2" id="KW-0472">Membrane</keyword>
<organism evidence="4 5">
    <name type="scientific">Neotamlana sedimentorum</name>
    <dbReference type="NCBI Taxonomy" id="1435349"/>
    <lineage>
        <taxon>Bacteria</taxon>
        <taxon>Pseudomonadati</taxon>
        <taxon>Bacteroidota</taxon>
        <taxon>Flavobacteriia</taxon>
        <taxon>Flavobacteriales</taxon>
        <taxon>Flavobacteriaceae</taxon>
        <taxon>Neotamlana</taxon>
    </lineage>
</organism>
<dbReference type="Pfam" id="PF01551">
    <property type="entry name" value="Peptidase_M23"/>
    <property type="match status" value="1"/>
</dbReference>
<evidence type="ECO:0000259" key="3">
    <source>
        <dbReference type="Pfam" id="PF01551"/>
    </source>
</evidence>
<evidence type="ECO:0000256" key="1">
    <source>
        <dbReference type="SAM" id="Coils"/>
    </source>
</evidence>
<dbReference type="PANTHER" id="PTHR21666">
    <property type="entry name" value="PEPTIDASE-RELATED"/>
    <property type="match status" value="1"/>
</dbReference>
<dbReference type="PANTHER" id="PTHR21666:SF286">
    <property type="entry name" value="LIPOPROTEIN NLPD"/>
    <property type="match status" value="1"/>
</dbReference>
<feature type="coiled-coil region" evidence="1">
    <location>
        <begin position="56"/>
        <end position="83"/>
    </location>
</feature>
<dbReference type="AlphaFoldDB" id="A0A0D7W0T4"/>
<keyword evidence="2" id="KW-0812">Transmembrane</keyword>
<dbReference type="OrthoDB" id="9810477at2"/>
<name>A0A0D7W0T4_9FLAO</name>
<feature type="domain" description="M23ase beta-sheet core" evidence="3">
    <location>
        <begin position="200"/>
        <end position="295"/>
    </location>
</feature>
<dbReference type="GO" id="GO:0004222">
    <property type="term" value="F:metalloendopeptidase activity"/>
    <property type="evidence" value="ECO:0007669"/>
    <property type="project" value="TreeGrafter"/>
</dbReference>
<protein>
    <submittedName>
        <fullName evidence="4">Peptidase M23</fullName>
    </submittedName>
</protein>
<keyword evidence="2" id="KW-1133">Transmembrane helix</keyword>
<dbReference type="FunFam" id="2.70.70.10:FF:000006">
    <property type="entry name" value="M23 family peptidase"/>
    <property type="match status" value="1"/>
</dbReference>
<dbReference type="CDD" id="cd12797">
    <property type="entry name" value="M23_peptidase"/>
    <property type="match status" value="1"/>
</dbReference>
<accession>A0A0D7W0T4</accession>
<dbReference type="PATRIC" id="fig|1435349.4.peg.1142"/>
<evidence type="ECO:0000313" key="5">
    <source>
        <dbReference type="Proteomes" id="UP000032578"/>
    </source>
</evidence>
<dbReference type="STRING" id="1435349.PW52_15565"/>
<dbReference type="InterPro" id="IPR011055">
    <property type="entry name" value="Dup_hybrid_motif"/>
</dbReference>
<evidence type="ECO:0000256" key="2">
    <source>
        <dbReference type="SAM" id="Phobius"/>
    </source>
</evidence>
<evidence type="ECO:0000313" key="4">
    <source>
        <dbReference type="EMBL" id="KJD32654.1"/>
    </source>
</evidence>
<proteinExistence type="predicted"/>
<reference evidence="4 5" key="1">
    <citation type="submission" date="2014-11" db="EMBL/GenBank/DDBJ databases">
        <title>Tamlana sedimentorum sp. nov., isolated from shallow sand sediments of the Sea of Japan.</title>
        <authorList>
            <person name="Romanenko L.A."/>
        </authorList>
    </citation>
    <scope>NUCLEOTIDE SEQUENCE [LARGE SCALE GENOMIC DNA]</scope>
    <source>
        <strain evidence="4 5">JCM 19808</strain>
    </source>
</reference>